<protein>
    <submittedName>
        <fullName evidence="1">Uncharacterized protein</fullName>
    </submittedName>
</protein>
<reference evidence="1 2" key="1">
    <citation type="journal article" date="2012" name="BMC Genomics">
        <title>Tools to kill: Genome of one of the most destructive plant pathogenic fungi Macrophomina phaseolina.</title>
        <authorList>
            <person name="Islam M.S."/>
            <person name="Haque M.S."/>
            <person name="Islam M.M."/>
            <person name="Emdad E.M."/>
            <person name="Halim A."/>
            <person name="Hossen Q.M.M."/>
            <person name="Hossain M.Z."/>
            <person name="Ahmed B."/>
            <person name="Rahim S."/>
            <person name="Rahman M.S."/>
            <person name="Alam M.M."/>
            <person name="Hou S."/>
            <person name="Wan X."/>
            <person name="Saito J.A."/>
            <person name="Alam M."/>
        </authorList>
    </citation>
    <scope>NUCLEOTIDE SEQUENCE [LARGE SCALE GENOMIC DNA]</scope>
    <source>
        <strain evidence="1 2">MS6</strain>
    </source>
</reference>
<evidence type="ECO:0000313" key="2">
    <source>
        <dbReference type="Proteomes" id="UP000007129"/>
    </source>
</evidence>
<comment type="caution">
    <text evidence="1">The sequence shown here is derived from an EMBL/GenBank/DDBJ whole genome shotgun (WGS) entry which is preliminary data.</text>
</comment>
<name>K2RD33_MACPH</name>
<dbReference type="InParanoid" id="K2RD33"/>
<dbReference type="EMBL" id="AHHD01000086">
    <property type="protein sequence ID" value="EKG20441.1"/>
    <property type="molecule type" value="Genomic_DNA"/>
</dbReference>
<dbReference type="OrthoDB" id="10685987at2759"/>
<organism evidence="1 2">
    <name type="scientific">Macrophomina phaseolina (strain MS6)</name>
    <name type="common">Charcoal rot fungus</name>
    <dbReference type="NCBI Taxonomy" id="1126212"/>
    <lineage>
        <taxon>Eukaryota</taxon>
        <taxon>Fungi</taxon>
        <taxon>Dikarya</taxon>
        <taxon>Ascomycota</taxon>
        <taxon>Pezizomycotina</taxon>
        <taxon>Dothideomycetes</taxon>
        <taxon>Dothideomycetes incertae sedis</taxon>
        <taxon>Botryosphaeriales</taxon>
        <taxon>Botryosphaeriaceae</taxon>
        <taxon>Macrophomina</taxon>
    </lineage>
</organism>
<sequence>MNSSNGSSNKATLSRSTSIRHNVVNHTIQSRSECSQITPYPDQDNELLFESLTPTLFRIRKIRLLRWQTIKFPFRQFLQRANLFRICIDYELANSLSAAGHRYARFDEDDSRNNHQRQ</sequence>
<dbReference type="HOGENOM" id="CLU_2073608_0_0_1"/>
<dbReference type="AlphaFoldDB" id="K2RD33"/>
<dbReference type="VEuPathDB" id="FungiDB:MPH_02251"/>
<dbReference type="Proteomes" id="UP000007129">
    <property type="component" value="Unassembled WGS sequence"/>
</dbReference>
<evidence type="ECO:0000313" key="1">
    <source>
        <dbReference type="EMBL" id="EKG20441.1"/>
    </source>
</evidence>
<accession>K2RD33</accession>
<proteinExistence type="predicted"/>
<gene>
    <name evidence="1" type="ORF">MPH_02251</name>
</gene>